<dbReference type="GO" id="GO:0004519">
    <property type="term" value="F:endonuclease activity"/>
    <property type="evidence" value="ECO:0007669"/>
    <property type="project" value="UniProtKB-KW"/>
</dbReference>
<dbReference type="Pfam" id="PF13391">
    <property type="entry name" value="HNH_2"/>
    <property type="match status" value="1"/>
</dbReference>
<sequence>MPIPKNINKEHVINAIQKIEREGVPERRESTRFSLFYEGKFYPPKYVISIANIFANGEEYAPSLFSGGDETNNFISKLGFNIVESEKSENKIENMSDYTIVPKLEPTNRSREFKKYSNEYKDSIVYEYLFNSISPRDLDEHYLGIVSEMRTGHESMNILHYIGLRDKHKGIFKDFSIKQAINNLKQQDSDFGLVIQSLIRYQQHNFDLDTVVEATADDSIKLEQLAATETEQIKITETEKEQVIKSRVGQSDFKKALLAIEKKCKLCGVLDERFLVASHIKPWSQSNNQERLDVNNGLLLCPNHDSLFDKGYISFDDRGTILISDSLDEATKVFLNINKAMNVSMNGYQQDYMKWHKDNIFKDTFINKAT</sequence>
<evidence type="ECO:0000259" key="2">
    <source>
        <dbReference type="Pfam" id="PF26345"/>
    </source>
</evidence>
<dbReference type="AlphaFoldDB" id="A0AA46P8X0"/>
<dbReference type="Pfam" id="PF26345">
    <property type="entry name" value="ScoMcrA_N"/>
    <property type="match status" value="1"/>
</dbReference>
<proteinExistence type="predicted"/>
<feature type="domain" description="ScoMcrA-like N-terminal head" evidence="2">
    <location>
        <begin position="6"/>
        <end position="83"/>
    </location>
</feature>
<gene>
    <name evidence="3" type="ORF">OD459_24720</name>
</gene>
<dbReference type="InterPro" id="IPR058807">
    <property type="entry name" value="ScoMcrA_N"/>
</dbReference>
<evidence type="ECO:0000313" key="4">
    <source>
        <dbReference type="Proteomes" id="UP001163104"/>
    </source>
</evidence>
<keyword evidence="3" id="KW-0540">Nuclease</keyword>
<reference evidence="3" key="1">
    <citation type="submission" date="2022-10" db="EMBL/GenBank/DDBJ databases">
        <title>Mechanism of multi-heavy metal repair in Cytobacillus Firmus M7.</title>
        <authorList>
            <person name="Li X."/>
            <person name="Yu C."/>
        </authorList>
    </citation>
    <scope>NUCLEOTIDE SEQUENCE</scope>
    <source>
        <strain evidence="3">M7</strain>
    </source>
</reference>
<evidence type="ECO:0000259" key="1">
    <source>
        <dbReference type="Pfam" id="PF13391"/>
    </source>
</evidence>
<dbReference type="RefSeq" id="WP_263599606.1">
    <property type="nucleotide sequence ID" value="NZ_CP107027.1"/>
</dbReference>
<keyword evidence="3" id="KW-0255">Endonuclease</keyword>
<feature type="domain" description="HNH nuclease" evidence="1">
    <location>
        <begin position="264"/>
        <end position="316"/>
    </location>
</feature>
<organism evidence="3 4">
    <name type="scientific">Cytobacillus firmus</name>
    <name type="common">Bacillus firmus</name>
    <dbReference type="NCBI Taxonomy" id="1399"/>
    <lineage>
        <taxon>Bacteria</taxon>
        <taxon>Bacillati</taxon>
        <taxon>Bacillota</taxon>
        <taxon>Bacilli</taxon>
        <taxon>Bacillales</taxon>
        <taxon>Bacillaceae</taxon>
        <taxon>Cytobacillus</taxon>
    </lineage>
</organism>
<evidence type="ECO:0000313" key="3">
    <source>
        <dbReference type="EMBL" id="UYG95341.1"/>
    </source>
</evidence>
<dbReference type="InterPro" id="IPR003615">
    <property type="entry name" value="HNH_nuc"/>
</dbReference>
<accession>A0AA46P8X0</accession>
<dbReference type="EMBL" id="CP107027">
    <property type="protein sequence ID" value="UYG95341.1"/>
    <property type="molecule type" value="Genomic_DNA"/>
</dbReference>
<keyword evidence="3" id="KW-0378">Hydrolase</keyword>
<name>A0AA46P8X0_CYTFI</name>
<protein>
    <submittedName>
        <fullName evidence="3">HNH endonuclease</fullName>
    </submittedName>
</protein>
<dbReference type="Proteomes" id="UP001163104">
    <property type="component" value="Chromosome"/>
</dbReference>